<evidence type="ECO:0008006" key="4">
    <source>
        <dbReference type="Google" id="ProtNLM"/>
    </source>
</evidence>
<evidence type="ECO:0000256" key="1">
    <source>
        <dbReference type="SAM" id="Phobius"/>
    </source>
</evidence>
<keyword evidence="1" id="KW-0812">Transmembrane</keyword>
<keyword evidence="1" id="KW-1133">Transmembrane helix</keyword>
<dbReference type="Proteomes" id="UP001330812">
    <property type="component" value="Chromosome"/>
</dbReference>
<keyword evidence="1" id="KW-0472">Membrane</keyword>
<name>A0ABZ1HUP4_9PSEU</name>
<gene>
    <name evidence="2" type="ORF">VSH64_24775</name>
</gene>
<feature type="transmembrane region" description="Helical" evidence="1">
    <location>
        <begin position="96"/>
        <end position="114"/>
    </location>
</feature>
<proteinExistence type="predicted"/>
<evidence type="ECO:0000313" key="3">
    <source>
        <dbReference type="Proteomes" id="UP001330812"/>
    </source>
</evidence>
<reference evidence="2 3" key="1">
    <citation type="journal article" date="2015" name="Int. J. Syst. Evol. Microbiol.">
        <title>Amycolatopsis rhabdoformis sp. nov., an actinomycete isolated from a tropical forest soil.</title>
        <authorList>
            <person name="Souza W.R."/>
            <person name="Silva R.E."/>
            <person name="Goodfellow M."/>
            <person name="Busarakam K."/>
            <person name="Figueiro F.S."/>
            <person name="Ferreira D."/>
            <person name="Rodrigues-Filho E."/>
            <person name="Moraes L.A.B."/>
            <person name="Zucchi T.D."/>
        </authorList>
    </citation>
    <scope>NUCLEOTIDE SEQUENCE [LARGE SCALE GENOMIC DNA]</scope>
    <source>
        <strain evidence="2 3">NCIMB 14900</strain>
    </source>
</reference>
<dbReference type="EMBL" id="CP142149">
    <property type="protein sequence ID" value="WSE26092.1"/>
    <property type="molecule type" value="Genomic_DNA"/>
</dbReference>
<sequence length="125" mass="12786">MKPRTFVIVAALAIAIIGVVLMSLNVTARAAGGQSVSCGTGFSKDTSQAEHEKAVGDLTAAMIADQGQPNLLGISGASYSGFEQACDSALSTRRTWGFVLMGVGVLGLLGGIMVQPAARRETEDA</sequence>
<protein>
    <recommendedName>
        <fullName evidence="4">Aminopeptidase</fullName>
    </recommendedName>
</protein>
<evidence type="ECO:0000313" key="2">
    <source>
        <dbReference type="EMBL" id="WSE26092.1"/>
    </source>
</evidence>
<organism evidence="2 3">
    <name type="scientific">Amycolatopsis rhabdoformis</name>
    <dbReference type="NCBI Taxonomy" id="1448059"/>
    <lineage>
        <taxon>Bacteria</taxon>
        <taxon>Bacillati</taxon>
        <taxon>Actinomycetota</taxon>
        <taxon>Actinomycetes</taxon>
        <taxon>Pseudonocardiales</taxon>
        <taxon>Pseudonocardiaceae</taxon>
        <taxon>Amycolatopsis</taxon>
    </lineage>
</organism>
<keyword evidence="3" id="KW-1185">Reference proteome</keyword>
<dbReference type="RefSeq" id="WP_326565059.1">
    <property type="nucleotide sequence ID" value="NZ_CP142149.1"/>
</dbReference>
<accession>A0ABZ1HUP4</accession>